<comment type="caution">
    <text evidence="1">The sequence shown here is derived from an EMBL/GenBank/DDBJ whole genome shotgun (WGS) entry which is preliminary data.</text>
</comment>
<sequence length="143" mass="16958">MKRKSQDKISNLPDSILLYILSSTHPICRWNECCSQEVEESIYLVFYPAASLDFSDEITDNQAPEQFIDFVNRCLNIHIVKQIERFRLCFEPSDHFWLDAVNWIGFAMRKSLKELHLDFSHRRECYYIKGEIVSDSYVIENLV</sequence>
<protein>
    <recommendedName>
        <fullName evidence="3">F-box domain-containing protein</fullName>
    </recommendedName>
</protein>
<dbReference type="InterPro" id="IPR055294">
    <property type="entry name" value="FBL60-like"/>
</dbReference>
<name>A0A9Q0HCA9_9MAGN</name>
<proteinExistence type="predicted"/>
<dbReference type="PANTHER" id="PTHR31293:SF12">
    <property type="entry name" value="RNI-LIKE SUPERFAMILY PROTEIN"/>
    <property type="match status" value="1"/>
</dbReference>
<dbReference type="AlphaFoldDB" id="A0A9Q0HCA9"/>
<dbReference type="PANTHER" id="PTHR31293">
    <property type="entry name" value="RNI-LIKE SUPERFAMILY PROTEIN"/>
    <property type="match status" value="1"/>
</dbReference>
<evidence type="ECO:0008006" key="3">
    <source>
        <dbReference type="Google" id="ProtNLM"/>
    </source>
</evidence>
<evidence type="ECO:0000313" key="1">
    <source>
        <dbReference type="EMBL" id="KAJ4963165.1"/>
    </source>
</evidence>
<dbReference type="EMBL" id="JAMYWD010000008">
    <property type="protein sequence ID" value="KAJ4963165.1"/>
    <property type="molecule type" value="Genomic_DNA"/>
</dbReference>
<gene>
    <name evidence="1" type="ORF">NE237_023104</name>
</gene>
<organism evidence="1 2">
    <name type="scientific">Protea cynaroides</name>
    <dbReference type="NCBI Taxonomy" id="273540"/>
    <lineage>
        <taxon>Eukaryota</taxon>
        <taxon>Viridiplantae</taxon>
        <taxon>Streptophyta</taxon>
        <taxon>Embryophyta</taxon>
        <taxon>Tracheophyta</taxon>
        <taxon>Spermatophyta</taxon>
        <taxon>Magnoliopsida</taxon>
        <taxon>Proteales</taxon>
        <taxon>Proteaceae</taxon>
        <taxon>Protea</taxon>
    </lineage>
</organism>
<accession>A0A9Q0HCA9</accession>
<dbReference type="OrthoDB" id="673865at2759"/>
<evidence type="ECO:0000313" key="2">
    <source>
        <dbReference type="Proteomes" id="UP001141806"/>
    </source>
</evidence>
<dbReference type="Proteomes" id="UP001141806">
    <property type="component" value="Unassembled WGS sequence"/>
</dbReference>
<keyword evidence="2" id="KW-1185">Reference proteome</keyword>
<reference evidence="1" key="1">
    <citation type="journal article" date="2023" name="Plant J.">
        <title>The genome of the king protea, Protea cynaroides.</title>
        <authorList>
            <person name="Chang J."/>
            <person name="Duong T.A."/>
            <person name="Schoeman C."/>
            <person name="Ma X."/>
            <person name="Roodt D."/>
            <person name="Barker N."/>
            <person name="Li Z."/>
            <person name="Van de Peer Y."/>
            <person name="Mizrachi E."/>
        </authorList>
    </citation>
    <scope>NUCLEOTIDE SEQUENCE</scope>
    <source>
        <tissue evidence="1">Young leaves</tissue>
    </source>
</reference>